<dbReference type="AlphaFoldDB" id="A0A0E3Q0E7"/>
<dbReference type="InterPro" id="IPR014710">
    <property type="entry name" value="RmlC-like_jellyroll"/>
</dbReference>
<comment type="catalytic activity">
    <reaction evidence="6">
        <text>alpha-D-glucose 6-phosphate = beta-D-fructose 6-phosphate</text>
        <dbReference type="Rhea" id="RHEA:11816"/>
        <dbReference type="ChEBI" id="CHEBI:57634"/>
        <dbReference type="ChEBI" id="CHEBI:58225"/>
        <dbReference type="EC" id="5.3.1.9"/>
    </reaction>
</comment>
<protein>
    <recommendedName>
        <fullName evidence="3">glucose-6-phosphate isomerase</fullName>
        <ecNumber evidence="3">5.3.1.9</ecNumber>
    </recommendedName>
</protein>
<dbReference type="RefSeq" id="WP_048037309.1">
    <property type="nucleotide sequence ID" value="NZ_CP009509.1"/>
</dbReference>
<dbReference type="GO" id="GO:0005737">
    <property type="term" value="C:cytoplasm"/>
    <property type="evidence" value="ECO:0007669"/>
    <property type="project" value="InterPro"/>
</dbReference>
<dbReference type="EC" id="5.3.1.9" evidence="3"/>
<dbReference type="Pfam" id="PF06560">
    <property type="entry name" value="GPI"/>
    <property type="match status" value="1"/>
</dbReference>
<dbReference type="Proteomes" id="UP000033058">
    <property type="component" value="Chromosome"/>
</dbReference>
<dbReference type="CDD" id="cd02218">
    <property type="entry name" value="cupin_PGI"/>
    <property type="match status" value="1"/>
</dbReference>
<name>A0A0E3Q0E7_METMZ</name>
<evidence type="ECO:0000256" key="6">
    <source>
        <dbReference type="ARBA" id="ARBA00029321"/>
    </source>
</evidence>
<keyword evidence="8" id="KW-0413">Isomerase</keyword>
<dbReference type="InterPro" id="IPR010551">
    <property type="entry name" value="G6P_isomerase_prok"/>
</dbReference>
<dbReference type="Gene3D" id="2.60.120.10">
    <property type="entry name" value="Jelly Rolls"/>
    <property type="match status" value="1"/>
</dbReference>
<sequence length="246" mass="28025">MAVTLKFGDKVTVADVRKLHDMEDVVFDREWFEKTDEMNRDMYYMFRDLARSDSDLEIIKSRHLRYDITRIPPGMLGSEYIKTVGHYHPQVPGTDVSYPEIYQVLEGSATYLLQKVEPGEEEIVLDVAVIKAEKGDLVLVPPGYGHVTINSSENTLEMANWVCGDFSSFYEPIKRLSGAAYFLLKDGFAKNPLYRNIPPIRYTAPLSSEEFGLDSGESMYELIHDADRLRFLTAPQEFMGFLAGVL</sequence>
<feature type="domain" description="Glucose-6-phosphate isomerase prokaryote" evidence="7">
    <location>
        <begin position="16"/>
        <end position="188"/>
    </location>
</feature>
<dbReference type="GeneID" id="24852436"/>
<gene>
    <name evidence="8" type="ORF">MSMAW_2664</name>
</gene>
<organism evidence="8 9">
    <name type="scientific">Methanosarcina mazei WWM610</name>
    <dbReference type="NCBI Taxonomy" id="1434117"/>
    <lineage>
        <taxon>Archaea</taxon>
        <taxon>Methanobacteriati</taxon>
        <taxon>Methanobacteriota</taxon>
        <taxon>Stenosarchaea group</taxon>
        <taxon>Methanomicrobia</taxon>
        <taxon>Methanosarcinales</taxon>
        <taxon>Methanosarcinaceae</taxon>
        <taxon>Methanosarcina</taxon>
    </lineage>
</organism>
<dbReference type="SUPFAM" id="SSF51182">
    <property type="entry name" value="RmlC-like cupins"/>
    <property type="match status" value="1"/>
</dbReference>
<dbReference type="GO" id="GO:0006094">
    <property type="term" value="P:gluconeogenesis"/>
    <property type="evidence" value="ECO:0007669"/>
    <property type="project" value="UniProtKB-KW"/>
</dbReference>
<reference evidence="8 9" key="1">
    <citation type="submission" date="2014-07" db="EMBL/GenBank/DDBJ databases">
        <title>Methanogenic archaea and the global carbon cycle.</title>
        <authorList>
            <person name="Henriksen J.R."/>
            <person name="Luke J."/>
            <person name="Reinhart S."/>
            <person name="Benedict M.N."/>
            <person name="Youngblut N.D."/>
            <person name="Metcalf M.E."/>
            <person name="Whitaker R.J."/>
            <person name="Metcalf W.W."/>
        </authorList>
    </citation>
    <scope>NUCLEOTIDE SEQUENCE [LARGE SCALE GENOMIC DNA]</scope>
    <source>
        <strain evidence="8 9">WWM610</strain>
    </source>
</reference>
<evidence type="ECO:0000256" key="5">
    <source>
        <dbReference type="ARBA" id="ARBA00023152"/>
    </source>
</evidence>
<evidence type="ECO:0000259" key="7">
    <source>
        <dbReference type="Pfam" id="PF06560"/>
    </source>
</evidence>
<comment type="pathway">
    <text evidence="1">Carbohydrate degradation; glycolysis; D-glyceraldehyde 3-phosphate and glycerone phosphate from D-glucose: step 2/4.</text>
</comment>
<accession>A0A0E3Q0E7</accession>
<dbReference type="InterPro" id="IPR011051">
    <property type="entry name" value="RmlC_Cupin_sf"/>
</dbReference>
<dbReference type="GO" id="GO:0006096">
    <property type="term" value="P:glycolytic process"/>
    <property type="evidence" value="ECO:0007669"/>
    <property type="project" value="UniProtKB-UniPathway"/>
</dbReference>
<evidence type="ECO:0000256" key="4">
    <source>
        <dbReference type="ARBA" id="ARBA00022432"/>
    </source>
</evidence>
<comment type="similarity">
    <text evidence="2">Belongs to the archaeal-type GPI family.</text>
</comment>
<keyword evidence="5" id="KW-0324">Glycolysis</keyword>
<dbReference type="GO" id="GO:0004347">
    <property type="term" value="F:glucose-6-phosphate isomerase activity"/>
    <property type="evidence" value="ECO:0007669"/>
    <property type="project" value="UniProtKB-EC"/>
</dbReference>
<evidence type="ECO:0000313" key="9">
    <source>
        <dbReference type="Proteomes" id="UP000033058"/>
    </source>
</evidence>
<dbReference type="HOGENOM" id="CLU_090970_0_0_2"/>
<evidence type="ECO:0000256" key="1">
    <source>
        <dbReference type="ARBA" id="ARBA00004926"/>
    </source>
</evidence>
<evidence type="ECO:0000313" key="8">
    <source>
        <dbReference type="EMBL" id="AKB41655.1"/>
    </source>
</evidence>
<evidence type="ECO:0000256" key="2">
    <source>
        <dbReference type="ARBA" id="ARBA00006542"/>
    </source>
</evidence>
<keyword evidence="4" id="KW-0312">Gluconeogenesis</keyword>
<dbReference type="EMBL" id="CP009509">
    <property type="protein sequence ID" value="AKB41655.1"/>
    <property type="molecule type" value="Genomic_DNA"/>
</dbReference>
<evidence type="ECO:0000256" key="3">
    <source>
        <dbReference type="ARBA" id="ARBA00011952"/>
    </source>
</evidence>
<dbReference type="PATRIC" id="fig|1434117.4.peg.3384"/>
<dbReference type="UniPathway" id="UPA00109">
    <property type="reaction ID" value="UER00181"/>
</dbReference>
<proteinExistence type="inferred from homology"/>